<dbReference type="GO" id="GO:0003700">
    <property type="term" value="F:DNA-binding transcription factor activity"/>
    <property type="evidence" value="ECO:0007669"/>
    <property type="project" value="InterPro"/>
</dbReference>
<dbReference type="PANTHER" id="PTHR43280:SF2">
    <property type="entry name" value="HTH-TYPE TRANSCRIPTIONAL REGULATOR EXSA"/>
    <property type="match status" value="1"/>
</dbReference>
<dbReference type="SUPFAM" id="SSF51215">
    <property type="entry name" value="Regulatory protein AraC"/>
    <property type="match status" value="1"/>
</dbReference>
<dbReference type="SMART" id="SM00342">
    <property type="entry name" value="HTH_ARAC"/>
    <property type="match status" value="1"/>
</dbReference>
<name>A0A1M5U498_9CLOT</name>
<dbReference type="OrthoDB" id="9778008at2"/>
<evidence type="ECO:0000256" key="3">
    <source>
        <dbReference type="ARBA" id="ARBA00023163"/>
    </source>
</evidence>
<dbReference type="Proteomes" id="UP000184447">
    <property type="component" value="Unassembled WGS sequence"/>
</dbReference>
<keyword evidence="6" id="KW-1185">Reference proteome</keyword>
<dbReference type="Gene3D" id="1.10.10.60">
    <property type="entry name" value="Homeodomain-like"/>
    <property type="match status" value="2"/>
</dbReference>
<gene>
    <name evidence="5" type="ORF">SAMN02745207_01555</name>
</gene>
<dbReference type="InterPro" id="IPR018060">
    <property type="entry name" value="HTH_AraC"/>
</dbReference>
<accession>A0A1M5U498</accession>
<organism evidence="5 6">
    <name type="scientific">Clostridium grantii DSM 8605</name>
    <dbReference type="NCBI Taxonomy" id="1121316"/>
    <lineage>
        <taxon>Bacteria</taxon>
        <taxon>Bacillati</taxon>
        <taxon>Bacillota</taxon>
        <taxon>Clostridia</taxon>
        <taxon>Eubacteriales</taxon>
        <taxon>Clostridiaceae</taxon>
        <taxon>Clostridium</taxon>
    </lineage>
</organism>
<feature type="domain" description="HTH araC/xylS-type" evidence="4">
    <location>
        <begin position="189"/>
        <end position="285"/>
    </location>
</feature>
<dbReference type="RefSeq" id="WP_073337871.1">
    <property type="nucleotide sequence ID" value="NZ_FQXM01000007.1"/>
</dbReference>
<keyword evidence="3" id="KW-0804">Transcription</keyword>
<evidence type="ECO:0000313" key="5">
    <source>
        <dbReference type="EMBL" id="SHH57513.1"/>
    </source>
</evidence>
<keyword evidence="1" id="KW-0805">Transcription regulation</keyword>
<proteinExistence type="predicted"/>
<dbReference type="Pfam" id="PF12833">
    <property type="entry name" value="HTH_18"/>
    <property type="match status" value="1"/>
</dbReference>
<evidence type="ECO:0000259" key="4">
    <source>
        <dbReference type="PROSITE" id="PS01124"/>
    </source>
</evidence>
<dbReference type="EMBL" id="FQXM01000007">
    <property type="protein sequence ID" value="SHH57513.1"/>
    <property type="molecule type" value="Genomic_DNA"/>
</dbReference>
<dbReference type="SUPFAM" id="SSF46689">
    <property type="entry name" value="Homeodomain-like"/>
    <property type="match status" value="2"/>
</dbReference>
<protein>
    <submittedName>
        <fullName evidence="5">AraC-type DNA-binding protein</fullName>
    </submittedName>
</protein>
<dbReference type="AlphaFoldDB" id="A0A1M5U498"/>
<evidence type="ECO:0000313" key="6">
    <source>
        <dbReference type="Proteomes" id="UP000184447"/>
    </source>
</evidence>
<dbReference type="InterPro" id="IPR037923">
    <property type="entry name" value="HTH-like"/>
</dbReference>
<dbReference type="GO" id="GO:0043565">
    <property type="term" value="F:sequence-specific DNA binding"/>
    <property type="evidence" value="ECO:0007669"/>
    <property type="project" value="InterPro"/>
</dbReference>
<dbReference type="STRING" id="1121316.SAMN02745207_01555"/>
<evidence type="ECO:0000256" key="2">
    <source>
        <dbReference type="ARBA" id="ARBA00023125"/>
    </source>
</evidence>
<dbReference type="PROSITE" id="PS01124">
    <property type="entry name" value="HTH_ARAC_FAMILY_2"/>
    <property type="match status" value="1"/>
</dbReference>
<dbReference type="PANTHER" id="PTHR43280">
    <property type="entry name" value="ARAC-FAMILY TRANSCRIPTIONAL REGULATOR"/>
    <property type="match status" value="1"/>
</dbReference>
<keyword evidence="2 5" id="KW-0238">DNA-binding</keyword>
<dbReference type="InterPro" id="IPR009057">
    <property type="entry name" value="Homeodomain-like_sf"/>
</dbReference>
<evidence type="ECO:0000256" key="1">
    <source>
        <dbReference type="ARBA" id="ARBA00023015"/>
    </source>
</evidence>
<sequence length="285" mass="33387">MSDNYFIDDSSKNELQALLNKVPHKIHFKVHSILDVTVPPSWAIEDNRKNKDFHILFVQDGSGYYFLNGEKILLEKNRFFFISSDYPHHSIPNKKNLPHIIPVRFGVYNNDDDIFQYPTCTPFAFSFIPKEPARYGILLQKLYSLFYSNKTPNYIAECSIILSELLIKAESDLQFQNDFALSQTNKDLELIKNYLDSNLTLRLKNAELANMINLSEKYFVRKFKTQYGVSPIKYHLFKKMNYAKFLLEETDFKIESIANELGYPDGFSFSKQYKIMMGKNPSEER</sequence>
<reference evidence="5 6" key="1">
    <citation type="submission" date="2016-11" db="EMBL/GenBank/DDBJ databases">
        <authorList>
            <person name="Jaros S."/>
            <person name="Januszkiewicz K."/>
            <person name="Wedrychowicz H."/>
        </authorList>
    </citation>
    <scope>NUCLEOTIDE SEQUENCE [LARGE SCALE GENOMIC DNA]</scope>
    <source>
        <strain evidence="5 6">DSM 8605</strain>
    </source>
</reference>